<reference evidence="7" key="1">
    <citation type="submission" date="2022-12" db="EMBL/GenBank/DDBJ databases">
        <authorList>
            <person name="Petersen C."/>
        </authorList>
    </citation>
    <scope>NUCLEOTIDE SEQUENCE</scope>
    <source>
        <strain evidence="7">IBT 17660</strain>
    </source>
</reference>
<sequence>MNGFPLYLSLISSNIGGFTKQATVNAIFSVGYCAGNIAGPQLYVKSEATTYKTAFTGMLVVYCVDVVLLILFRVYLQQANAKRDREQGVHIEPEPRDGDVAIDVRGVEEKSTQGTEPLDQTDGENRSFRYYLRGCHTFFACARYVKLLSLQHWIPYLARVLHYNGPVYMVQGNAE</sequence>
<name>A0A9X0BIR0_9EURO</name>
<keyword evidence="3 6" id="KW-0812">Transmembrane</keyword>
<feature type="transmembrane region" description="Helical" evidence="6">
    <location>
        <begin position="54"/>
        <end position="76"/>
    </location>
</feature>
<evidence type="ECO:0000256" key="1">
    <source>
        <dbReference type="ARBA" id="ARBA00004141"/>
    </source>
</evidence>
<comment type="subcellular location">
    <subcellularLocation>
        <location evidence="1">Membrane</location>
        <topology evidence="1">Multi-pass membrane protein</topology>
    </subcellularLocation>
</comment>
<accession>A0A9X0BIR0</accession>
<dbReference type="PANTHER" id="PTHR43791">
    <property type="entry name" value="PERMEASE-RELATED"/>
    <property type="match status" value="1"/>
</dbReference>
<evidence type="ECO:0000313" key="8">
    <source>
        <dbReference type="Proteomes" id="UP001147760"/>
    </source>
</evidence>
<reference evidence="7" key="2">
    <citation type="journal article" date="2023" name="IMA Fungus">
        <title>Comparative genomic study of the Penicillium genus elucidates a diverse pangenome and 15 lateral gene transfer events.</title>
        <authorList>
            <person name="Petersen C."/>
            <person name="Sorensen T."/>
            <person name="Nielsen M.R."/>
            <person name="Sondergaard T.E."/>
            <person name="Sorensen J.L."/>
            <person name="Fitzpatrick D.A."/>
            <person name="Frisvad J.C."/>
            <person name="Nielsen K.L."/>
        </authorList>
    </citation>
    <scope>NUCLEOTIDE SEQUENCE</scope>
    <source>
        <strain evidence="7">IBT 17660</strain>
    </source>
</reference>
<proteinExistence type="predicted"/>
<evidence type="ECO:0000256" key="3">
    <source>
        <dbReference type="ARBA" id="ARBA00022692"/>
    </source>
</evidence>
<evidence type="ECO:0000256" key="6">
    <source>
        <dbReference type="SAM" id="Phobius"/>
    </source>
</evidence>
<protein>
    <recommendedName>
        <fullName evidence="9">Major facilitator superfamily (MFS) profile domain-containing protein</fullName>
    </recommendedName>
</protein>
<keyword evidence="8" id="KW-1185">Reference proteome</keyword>
<comment type="caution">
    <text evidence="7">The sequence shown here is derived from an EMBL/GenBank/DDBJ whole genome shotgun (WGS) entry which is preliminary data.</text>
</comment>
<evidence type="ECO:0008006" key="9">
    <source>
        <dbReference type="Google" id="ProtNLM"/>
    </source>
</evidence>
<keyword evidence="2" id="KW-0813">Transport</keyword>
<keyword evidence="5 6" id="KW-0472">Membrane</keyword>
<dbReference type="GO" id="GO:0016020">
    <property type="term" value="C:membrane"/>
    <property type="evidence" value="ECO:0007669"/>
    <property type="project" value="UniProtKB-SubCell"/>
</dbReference>
<evidence type="ECO:0000256" key="5">
    <source>
        <dbReference type="ARBA" id="ARBA00023136"/>
    </source>
</evidence>
<dbReference type="AlphaFoldDB" id="A0A9X0BIR0"/>
<keyword evidence="4 6" id="KW-1133">Transmembrane helix</keyword>
<evidence type="ECO:0000313" key="7">
    <source>
        <dbReference type="EMBL" id="KAJ5466243.1"/>
    </source>
</evidence>
<gene>
    <name evidence="7" type="ORF">N7530_010030</name>
</gene>
<dbReference type="PANTHER" id="PTHR43791:SF103">
    <property type="entry name" value="MAJOR FACILITATOR SUPERFAMILY (MFS) PROFILE DOMAIN-CONTAINING PROTEIN-RELATED"/>
    <property type="match status" value="1"/>
</dbReference>
<organism evidence="7 8">
    <name type="scientific">Penicillium desertorum</name>
    <dbReference type="NCBI Taxonomy" id="1303715"/>
    <lineage>
        <taxon>Eukaryota</taxon>
        <taxon>Fungi</taxon>
        <taxon>Dikarya</taxon>
        <taxon>Ascomycota</taxon>
        <taxon>Pezizomycotina</taxon>
        <taxon>Eurotiomycetes</taxon>
        <taxon>Eurotiomycetidae</taxon>
        <taxon>Eurotiales</taxon>
        <taxon>Aspergillaceae</taxon>
        <taxon>Penicillium</taxon>
    </lineage>
</organism>
<dbReference type="EMBL" id="JAPWDO010000006">
    <property type="protein sequence ID" value="KAJ5466243.1"/>
    <property type="molecule type" value="Genomic_DNA"/>
</dbReference>
<dbReference type="GO" id="GO:0022857">
    <property type="term" value="F:transmembrane transporter activity"/>
    <property type="evidence" value="ECO:0007669"/>
    <property type="project" value="TreeGrafter"/>
</dbReference>
<evidence type="ECO:0000256" key="2">
    <source>
        <dbReference type="ARBA" id="ARBA00022448"/>
    </source>
</evidence>
<dbReference type="Proteomes" id="UP001147760">
    <property type="component" value="Unassembled WGS sequence"/>
</dbReference>
<evidence type="ECO:0000256" key="4">
    <source>
        <dbReference type="ARBA" id="ARBA00022989"/>
    </source>
</evidence>
<dbReference type="OrthoDB" id="6730379at2759"/>